<dbReference type="CDD" id="cd06587">
    <property type="entry name" value="VOC"/>
    <property type="match status" value="1"/>
</dbReference>
<feature type="domain" description="VOC" evidence="2">
    <location>
        <begin position="38"/>
        <end position="151"/>
    </location>
</feature>
<dbReference type="RefSeq" id="WP_030447793.1">
    <property type="nucleotide sequence ID" value="NZ_AP023354.1"/>
</dbReference>
<evidence type="ECO:0000259" key="2">
    <source>
        <dbReference type="PROSITE" id="PS51819"/>
    </source>
</evidence>
<gene>
    <name evidence="3" type="ORF">Asera_16250</name>
</gene>
<dbReference type="OrthoDB" id="5066780at2"/>
<reference evidence="3" key="1">
    <citation type="submission" date="2020-08" db="EMBL/GenBank/DDBJ databases">
        <title>Whole genome shotgun sequence of Actinocatenispora sera NBRC 101916.</title>
        <authorList>
            <person name="Komaki H."/>
            <person name="Tamura T."/>
        </authorList>
    </citation>
    <scope>NUCLEOTIDE SEQUENCE</scope>
    <source>
        <strain evidence="3">NBRC 101916</strain>
    </source>
</reference>
<dbReference type="PROSITE" id="PS51819">
    <property type="entry name" value="VOC"/>
    <property type="match status" value="1"/>
</dbReference>
<dbReference type="SUPFAM" id="SSF54593">
    <property type="entry name" value="Glyoxalase/Bleomycin resistance protein/Dihydroxybiphenyl dioxygenase"/>
    <property type="match status" value="1"/>
</dbReference>
<dbReference type="InterPro" id="IPR029068">
    <property type="entry name" value="Glyas_Bleomycin-R_OHBP_Dase"/>
</dbReference>
<protein>
    <recommendedName>
        <fullName evidence="2">VOC domain-containing protein</fullName>
    </recommendedName>
</protein>
<dbReference type="Proteomes" id="UP000680750">
    <property type="component" value="Chromosome"/>
</dbReference>
<sequence>MTENKVSERTDEQHYLSPVPMPAEDAVPPGISRQIYGMPAYLSVPTADLAASTDFWVRGLGFVELFAVPGGVVHLRRWAFQDVLLVPGEPAATPSVARIGFSCVLGEIEPTRDRCERLAPGCTSGPEEMPWNCVELTVATPERQRVVFTAAHPLDPASPAADYLRDSGFDLPQP</sequence>
<evidence type="ECO:0000313" key="4">
    <source>
        <dbReference type="Proteomes" id="UP000680750"/>
    </source>
</evidence>
<evidence type="ECO:0000256" key="1">
    <source>
        <dbReference type="SAM" id="MobiDB-lite"/>
    </source>
</evidence>
<proteinExistence type="predicted"/>
<dbReference type="KEGG" id="aser:Asera_16250"/>
<accession>A0A810KX75</accession>
<feature type="region of interest" description="Disordered" evidence="1">
    <location>
        <begin position="1"/>
        <end position="24"/>
    </location>
</feature>
<organism evidence="3 4">
    <name type="scientific">Actinocatenispora sera</name>
    <dbReference type="NCBI Taxonomy" id="390989"/>
    <lineage>
        <taxon>Bacteria</taxon>
        <taxon>Bacillati</taxon>
        <taxon>Actinomycetota</taxon>
        <taxon>Actinomycetes</taxon>
        <taxon>Micromonosporales</taxon>
        <taxon>Micromonosporaceae</taxon>
        <taxon>Actinocatenispora</taxon>
    </lineage>
</organism>
<feature type="compositionally biased region" description="Basic and acidic residues" evidence="1">
    <location>
        <begin position="1"/>
        <end position="14"/>
    </location>
</feature>
<dbReference type="AlphaFoldDB" id="A0A810KX75"/>
<name>A0A810KX75_9ACTN</name>
<dbReference type="Gene3D" id="3.10.180.10">
    <property type="entry name" value="2,3-Dihydroxybiphenyl 1,2-Dioxygenase, domain 1"/>
    <property type="match status" value="1"/>
</dbReference>
<dbReference type="EMBL" id="AP023354">
    <property type="protein sequence ID" value="BCJ27517.1"/>
    <property type="molecule type" value="Genomic_DNA"/>
</dbReference>
<dbReference type="InterPro" id="IPR037523">
    <property type="entry name" value="VOC_core"/>
</dbReference>
<evidence type="ECO:0000313" key="3">
    <source>
        <dbReference type="EMBL" id="BCJ27517.1"/>
    </source>
</evidence>
<keyword evidence="4" id="KW-1185">Reference proteome</keyword>